<evidence type="ECO:0000256" key="2">
    <source>
        <dbReference type="PROSITE-ProRule" id="PRU01006"/>
    </source>
</evidence>
<comment type="similarity">
    <text evidence="1">Belongs to the clathrin heavy chain family.</text>
</comment>
<dbReference type="Pfam" id="PF13838">
    <property type="entry name" value="Clathrin_H_link"/>
    <property type="match status" value="1"/>
</dbReference>
<dbReference type="EMBL" id="AAGK01000005">
    <property type="protein sequence ID" value="EAN31224.1"/>
    <property type="molecule type" value="Genomic_DNA"/>
</dbReference>
<protein>
    <recommendedName>
        <fullName evidence="1">Clathrin heavy chain</fullName>
    </recommendedName>
</protein>
<organism evidence="3 4">
    <name type="scientific">Theileria parva</name>
    <name type="common">East coast fever infection agent</name>
    <dbReference type="NCBI Taxonomy" id="5875"/>
    <lineage>
        <taxon>Eukaryota</taxon>
        <taxon>Sar</taxon>
        <taxon>Alveolata</taxon>
        <taxon>Apicomplexa</taxon>
        <taxon>Aconoidasida</taxon>
        <taxon>Piroplasmida</taxon>
        <taxon>Theileriidae</taxon>
        <taxon>Theileria</taxon>
    </lineage>
</organism>
<accession>Q4MZN7</accession>
<dbReference type="GO" id="GO:0030132">
    <property type="term" value="C:clathrin coat of coated pit"/>
    <property type="evidence" value="ECO:0007669"/>
    <property type="project" value="InterPro"/>
</dbReference>
<evidence type="ECO:0000256" key="1">
    <source>
        <dbReference type="PIRNR" id="PIRNR002290"/>
    </source>
</evidence>
<keyword evidence="1" id="KW-0168">Coated pit</keyword>
<dbReference type="PIRSF" id="PIRSF002290">
    <property type="entry name" value="Clathrin_H_chain"/>
    <property type="match status" value="1"/>
</dbReference>
<keyword evidence="4" id="KW-1185">Reference proteome</keyword>
<dbReference type="eggNOG" id="KOG0985">
    <property type="taxonomic scope" value="Eukaryota"/>
</dbReference>
<dbReference type="Pfam" id="PF00637">
    <property type="entry name" value="Clathrin"/>
    <property type="match status" value="6"/>
</dbReference>
<feature type="repeat" description="CHCR" evidence="2">
    <location>
        <begin position="1026"/>
        <end position="1194"/>
    </location>
</feature>
<sequence length="1696" mass="194390">MSKNPIITQTILNLRELGFVEGNFKFDVLSLEGDRYVSIKEQDGDNLTVAIIDMYNNNTVTRKPMKAEAAIMNPTQPIIALRAKLDNSYSVQVFNLENKEKLGYHQFDQKIIYWKWLSTSELVIITETHVYHWPVGSTPKLIFELTGKLLDTSTKIVGYSTDSTGKWCLVFGIYSNDQGVSIDGIIQLYSVDKRQQQLFEGYAGTFGQLRTSNQTLKKTNLLIFCEHKKNTHNIKLHLMDIGTLSNTNNSGSGNTGNPVSGNTVEILKINSLMERNEEYPNDFPISIHVLDSNGLILILTKNGFAHFYYSTTLTLLFTSRISSMPLFVSCNKRLDGRSIGALAVNRAGEVISIIVDEDNLLSSLSNLGLANLKEVSVGIATCYGLKGSDDLLLESFESFFNNEQYRQAAQIVATLKSNQLRTLDTIQRFKNKTTETGNALSHYFSVLLESGRLNEIESIELVKPVILQNRKELLKKWLENDKLTESEPLADLLAQTDPSLAFQLYTKLNLHHKAINSLIQTNQIHNIIPYITKIISVNNEFKGEFRGDLRDDLKGDKIVLNNLNINHIVESVATKQPNSLVSFVNSLISHKPGPLCDVTEITELLIRLNKLKELNEILLDYLKSNKKEHGELQTRLLEVNLKNDVRIAETILQLDILTQFNKDHISNLCEQFELYEYSLKFYTKLQDIKRVVLKGINVLSRTTLNKTLLAMGEEDVLELLRAMLENVQSELVVSSCLALYGKIDAMKLYQLLQDNPIAYQFLKSLPIIHSNTVDKDSNELVLRYISLCISKDEITELERLLLQNNNFNLSQAKELIKSSRLANPKPLMIICNRMGLVRELVEHLYNNELREYIDVFVNSINPAAVSEVIATLLDLSASEQLINKVLATVRDPLLIKSIINISEERHQLMMLKSFLESRVREGYKEEELHTALMKIYITTSQNPEQHLTDNNYYNKVVIAQYCEEIDVQLSILVYTVGGLDEQMIDLCLRHQLHKQLNQFLLKKSNLKLYQFFLQHSNVFEDLISMCIENCNSNEISVLIKFLLSENLNNYLITLLEGLLLNQTEFSNNSNLQNLLLATTIKTNPSKLSDYLSKLNNYEVNSLAKLANELHLHHCAYELYNKVNKHTEAFNELQLLLNTLGDSVNNVHTGDSVNSVDTVDNVLEEMYSYVLRVDKELLWFKLGKIYLDHDKLQESIKCYLRSNNFQHHQEIKQKLTQASEDDLLLHWLTESTKIKQLPELVNDLLIQLAKLGRAKEFTETLNNTNTDLNLVGTELIKLNLYAEAVEIYSKMNNYNKLAVCYVQLSKYTEASEAALKSKNPKILKQTFDTLLSHLTQTDSTESVDLTARQMLNRLGSELLNYPEFLVSIVSSYESMGFFDDLIELLRNTTKTVATSTELAICIAKYHPELLMEHLRNVAFESNSLNISKTARECSNLWLWKEAVFLYTIDDSDKAILSMTLHPECFEQDLFFRTLNNVSNTEVIYKALYFCIQQYPTLVPKLLLCVRSKLDTGRVIKILKNNNCIQLAKEYFQQYSDRNSQLVNDTLYELLVEECDFEQLEHDVTKYINFDYVKLCALLEEHPLSRMRDVAAKIYLRHNHYSKASVIYMKNNNYIKAIDCARYSKSVQLVHDTVSNLLLRGEMNHLLVALVVNFHLLDLPEVLEMLWLNDVNMDLIIPLIIHSQRFITHKKPLHLNNW</sequence>
<dbReference type="GO" id="GO:0030130">
    <property type="term" value="C:clathrin coat of trans-Golgi network vesicle"/>
    <property type="evidence" value="ECO:0007669"/>
    <property type="project" value="InterPro"/>
</dbReference>
<dbReference type="PANTHER" id="PTHR10292:SF1">
    <property type="entry name" value="CLATHRIN HEAVY CHAIN"/>
    <property type="match status" value="1"/>
</dbReference>
<dbReference type="STRING" id="5875.Q4MZN7"/>
<dbReference type="Gene3D" id="1.25.40.730">
    <property type="match status" value="1"/>
</dbReference>
<reference evidence="3 4" key="1">
    <citation type="journal article" date="2005" name="Science">
        <title>Genome sequence of Theileria parva, a bovine pathogen that transforms lymphocytes.</title>
        <authorList>
            <person name="Gardner M.J."/>
            <person name="Bishop R."/>
            <person name="Shah T."/>
            <person name="de Villiers E.P."/>
            <person name="Carlton J.M."/>
            <person name="Hall N."/>
            <person name="Ren Q."/>
            <person name="Paulsen I.T."/>
            <person name="Pain A."/>
            <person name="Berriman M."/>
            <person name="Wilson R.J.M."/>
            <person name="Sato S."/>
            <person name="Ralph S.A."/>
            <person name="Mann D.J."/>
            <person name="Xiong Z."/>
            <person name="Shallom S.J."/>
            <person name="Weidman J."/>
            <person name="Jiang L."/>
            <person name="Lynn J."/>
            <person name="Weaver B."/>
            <person name="Shoaibi A."/>
            <person name="Domingo A.R."/>
            <person name="Wasawo D."/>
            <person name="Crabtree J."/>
            <person name="Wortman J.R."/>
            <person name="Haas B."/>
            <person name="Angiuoli S.V."/>
            <person name="Creasy T.H."/>
            <person name="Lu C."/>
            <person name="Suh B."/>
            <person name="Silva J.C."/>
            <person name="Utterback T.R."/>
            <person name="Feldblyum T.V."/>
            <person name="Pertea M."/>
            <person name="Allen J."/>
            <person name="Nierman W.C."/>
            <person name="Taracha E.L.N."/>
            <person name="Salzberg S.L."/>
            <person name="White O.R."/>
            <person name="Fitzhugh H.A."/>
            <person name="Morzaria S."/>
            <person name="Venter J.C."/>
            <person name="Fraser C.M."/>
            <person name="Nene V."/>
        </authorList>
    </citation>
    <scope>NUCLEOTIDE SEQUENCE [LARGE SCALE GENOMIC DNA]</scope>
    <source>
        <strain evidence="3 4">Muguga</strain>
    </source>
</reference>
<keyword evidence="1" id="KW-0472">Membrane</keyword>
<feature type="repeat" description="CHCR" evidence="2">
    <location>
        <begin position="1501"/>
        <end position="1644"/>
    </location>
</feature>
<dbReference type="PROSITE" id="PS50236">
    <property type="entry name" value="CHCR"/>
    <property type="match status" value="6"/>
</dbReference>
<dbReference type="KEGG" id="tpv:TP03_0480"/>
<comment type="caution">
    <text evidence="3">The sequence shown here is derived from an EMBL/GenBank/DDBJ whole genome shotgun (WGS) entry which is preliminary data.</text>
</comment>
<dbReference type="SUPFAM" id="SSF50989">
    <property type="entry name" value="Clathrin heavy-chain terminal domain"/>
    <property type="match status" value="1"/>
</dbReference>
<feature type="repeat" description="CHCR" evidence="2">
    <location>
        <begin position="1198"/>
        <end position="1338"/>
    </location>
</feature>
<dbReference type="OMA" id="HCYDLLH"/>
<dbReference type="InterPro" id="IPR011990">
    <property type="entry name" value="TPR-like_helical_dom_sf"/>
</dbReference>
<dbReference type="InParanoid" id="Q4MZN7"/>
<dbReference type="InterPro" id="IPR016341">
    <property type="entry name" value="Clathrin_heavy_chain"/>
</dbReference>
<feature type="repeat" description="CHCR" evidence="2">
    <location>
        <begin position="1351"/>
        <end position="1498"/>
    </location>
</feature>
<evidence type="ECO:0000313" key="3">
    <source>
        <dbReference type="EMBL" id="EAN31224.1"/>
    </source>
</evidence>
<dbReference type="Proteomes" id="UP000001949">
    <property type="component" value="Unassembled WGS sequence"/>
</dbReference>
<comment type="function">
    <text evidence="1">Clathrin is the major protein of the polyhedral coat of coated pits and vesicles.</text>
</comment>
<dbReference type="GO" id="GO:0071439">
    <property type="term" value="C:clathrin complex"/>
    <property type="evidence" value="ECO:0007669"/>
    <property type="project" value="InterPro"/>
</dbReference>
<dbReference type="InterPro" id="IPR016024">
    <property type="entry name" value="ARM-type_fold"/>
</dbReference>
<dbReference type="SMART" id="SM00299">
    <property type="entry name" value="CLH"/>
    <property type="match status" value="6"/>
</dbReference>
<feature type="repeat" description="CHCR" evidence="2">
    <location>
        <begin position="589"/>
        <end position="745"/>
    </location>
</feature>
<keyword evidence="1" id="KW-0968">Cytoplasmic vesicle</keyword>
<dbReference type="VEuPathDB" id="PiroplasmaDB:TpMuguga_03g00480"/>
<dbReference type="GO" id="GO:0006886">
    <property type="term" value="P:intracellular protein transport"/>
    <property type="evidence" value="ECO:0007669"/>
    <property type="project" value="UniProtKB-UniRule"/>
</dbReference>
<name>Q4MZN7_THEPA</name>
<proteinExistence type="inferred from homology"/>
<dbReference type="InterPro" id="IPR000547">
    <property type="entry name" value="Clathrin_H-chain/VPS_repeat"/>
</dbReference>
<dbReference type="Gene3D" id="1.25.40.10">
    <property type="entry name" value="Tetratricopeptide repeat domain"/>
    <property type="match status" value="2"/>
</dbReference>
<dbReference type="SUPFAM" id="SSF48371">
    <property type="entry name" value="ARM repeat"/>
    <property type="match status" value="5"/>
</dbReference>
<dbReference type="GO" id="GO:0005198">
    <property type="term" value="F:structural molecule activity"/>
    <property type="evidence" value="ECO:0007669"/>
    <property type="project" value="InterPro"/>
</dbReference>
<gene>
    <name evidence="3" type="ordered locus">TP03_0480</name>
</gene>
<dbReference type="Gene3D" id="2.130.10.110">
    <property type="entry name" value="Clathrin heavy-chain terminal domain"/>
    <property type="match status" value="1"/>
</dbReference>
<dbReference type="GO" id="GO:0006898">
    <property type="term" value="P:receptor-mediated endocytosis"/>
    <property type="evidence" value="ECO:0007669"/>
    <property type="project" value="TreeGrafter"/>
</dbReference>
<dbReference type="GO" id="GO:0032051">
    <property type="term" value="F:clathrin light chain binding"/>
    <property type="evidence" value="ECO:0007669"/>
    <property type="project" value="InterPro"/>
</dbReference>
<dbReference type="GeneID" id="3499985"/>
<evidence type="ECO:0000313" key="4">
    <source>
        <dbReference type="Proteomes" id="UP000001949"/>
    </source>
</evidence>
<dbReference type="InterPro" id="IPR055358">
    <property type="entry name" value="CHCR"/>
</dbReference>
<feature type="repeat" description="CHCR" evidence="2">
    <location>
        <begin position="886"/>
        <end position="1025"/>
    </location>
</feature>
<comment type="subcellular location">
    <subcellularLocation>
        <location evidence="1">Cytoplasmic vesicle membrane</location>
        <topology evidence="1">Peripheral membrane protein</topology>
        <orientation evidence="1">Cytoplasmic side</orientation>
    </subcellularLocation>
    <subcellularLocation>
        <location evidence="1">Membrane</location>
        <location evidence="1">Coated pit</location>
        <topology evidence="1">Peripheral membrane protein</topology>
        <orientation evidence="1">Cytoplasmic side</orientation>
    </subcellularLocation>
</comment>
<dbReference type="FunCoup" id="Q4MZN7">
    <property type="interactions" value="320"/>
</dbReference>
<dbReference type="PANTHER" id="PTHR10292">
    <property type="entry name" value="CLATHRIN HEAVY CHAIN RELATED"/>
    <property type="match status" value="1"/>
</dbReference>
<dbReference type="InterPro" id="IPR016025">
    <property type="entry name" value="Clathrin_H-chain_N"/>
</dbReference>